<sequence length="308" mass="33429">MRVDPLSEVLSLLETRDSFFTGLRAGGPWAVDLPPPDGIKFNAVVEGSCWLTVDGAGPPVRLRTGDCFLLAAPRAFSLASDPSVAPVPAADVYRHLERGIAHYGEPADCFLIGGRFAYEERMPLLLGSLPPVVIVSGDSEPAAVLRWSLQQLAREFGASSPGGSLMVRHLGHMMLVQILRRYVDAGANGDVGWLAGFADARVSAALAAIHAAPERRWTVDALAACCHVSRSTFALHFKQRLGFGPLEYVLRWRIQLAMRELRRSNASISAIAQRLGYDSDSAFGHAFKRIVGCSPRAYRHDVTKEPGN</sequence>
<dbReference type="AlphaFoldDB" id="A0A0H2XQA9"/>
<accession>A0A0H2XQA9</accession>
<proteinExistence type="predicted"/>
<dbReference type="InterPro" id="IPR032783">
    <property type="entry name" value="AraC_lig"/>
</dbReference>
<dbReference type="PROSITE" id="PS00041">
    <property type="entry name" value="HTH_ARAC_FAMILY_1"/>
    <property type="match status" value="1"/>
</dbReference>
<dbReference type="PRINTS" id="PR00032">
    <property type="entry name" value="HTHARAC"/>
</dbReference>
<dbReference type="EMBL" id="CP000378">
    <property type="protein sequence ID" value="ABF76160.1"/>
    <property type="molecule type" value="Genomic_DNA"/>
</dbReference>
<dbReference type="InterPro" id="IPR018060">
    <property type="entry name" value="HTH_AraC"/>
</dbReference>
<reference evidence="5" key="1">
    <citation type="submission" date="2006-05" db="EMBL/GenBank/DDBJ databases">
        <title>Complete sequence of chromosome 1 of Burkholderia cenocepacia AU 1054.</title>
        <authorList>
            <consortium name="US DOE Joint Genome Institute"/>
            <person name="Copeland A."/>
            <person name="Lucas S."/>
            <person name="Lapidus A."/>
            <person name="Barry K."/>
            <person name="Detter J.C."/>
            <person name="Glavina del Rio T."/>
            <person name="Hammon N."/>
            <person name="Israni S."/>
            <person name="Dalin E."/>
            <person name="Tice H."/>
            <person name="Pitluck S."/>
            <person name="Chain P."/>
            <person name="Malfatti S."/>
            <person name="Shin M."/>
            <person name="Vergez L."/>
            <person name="Schmutz J."/>
            <person name="Larimer F."/>
            <person name="Land M."/>
            <person name="Hauser L."/>
            <person name="Kyrpides N."/>
            <person name="Lykidis A."/>
            <person name="LiPuma J.J."/>
            <person name="Konstantinidis K."/>
            <person name="Tiedje J.M."/>
            <person name="Richardson P."/>
        </authorList>
    </citation>
    <scope>NUCLEOTIDE SEQUENCE [LARGE SCALE GENOMIC DNA]</scope>
    <source>
        <strain evidence="5">AU 1054</strain>
    </source>
</reference>
<feature type="domain" description="HTH araC/xylS-type" evidence="4">
    <location>
        <begin position="203"/>
        <end position="301"/>
    </location>
</feature>
<dbReference type="Pfam" id="PF12852">
    <property type="entry name" value="Cupin_6"/>
    <property type="match status" value="1"/>
</dbReference>
<name>A0A0H2XQA9_BURO1</name>
<dbReference type="PROSITE" id="PS01124">
    <property type="entry name" value="HTH_ARAC_FAMILY_2"/>
    <property type="match status" value="1"/>
</dbReference>
<dbReference type="PANTHER" id="PTHR46796:SF7">
    <property type="entry name" value="ARAC FAMILY TRANSCRIPTIONAL REGULATOR"/>
    <property type="match status" value="1"/>
</dbReference>
<dbReference type="GO" id="GO:0003700">
    <property type="term" value="F:DNA-binding transcription factor activity"/>
    <property type="evidence" value="ECO:0007669"/>
    <property type="project" value="InterPro"/>
</dbReference>
<evidence type="ECO:0000259" key="4">
    <source>
        <dbReference type="PROSITE" id="PS01124"/>
    </source>
</evidence>
<dbReference type="GO" id="GO:0043565">
    <property type="term" value="F:sequence-specific DNA binding"/>
    <property type="evidence" value="ECO:0007669"/>
    <property type="project" value="InterPro"/>
</dbReference>
<dbReference type="InterPro" id="IPR009057">
    <property type="entry name" value="Homeodomain-like_sf"/>
</dbReference>
<dbReference type="HOGENOM" id="CLU_000445_81_0_4"/>
<dbReference type="SMART" id="SM00342">
    <property type="entry name" value="HTH_ARAC"/>
    <property type="match status" value="1"/>
</dbReference>
<gene>
    <name evidence="5" type="ordered locus">Bcen_1254</name>
</gene>
<dbReference type="Pfam" id="PF12833">
    <property type="entry name" value="HTH_18"/>
    <property type="match status" value="1"/>
</dbReference>
<evidence type="ECO:0000313" key="5">
    <source>
        <dbReference type="EMBL" id="ABF76160.1"/>
    </source>
</evidence>
<protein>
    <submittedName>
        <fullName evidence="5">Transcriptional regulator, AraC family</fullName>
    </submittedName>
</protein>
<evidence type="ECO:0000256" key="2">
    <source>
        <dbReference type="ARBA" id="ARBA00023125"/>
    </source>
</evidence>
<evidence type="ECO:0000256" key="1">
    <source>
        <dbReference type="ARBA" id="ARBA00023015"/>
    </source>
</evidence>
<organism evidence="5">
    <name type="scientific">Burkholderia orbicola (strain AU 1054)</name>
    <dbReference type="NCBI Taxonomy" id="331271"/>
    <lineage>
        <taxon>Bacteria</taxon>
        <taxon>Pseudomonadati</taxon>
        <taxon>Pseudomonadota</taxon>
        <taxon>Betaproteobacteria</taxon>
        <taxon>Burkholderiales</taxon>
        <taxon>Burkholderiaceae</taxon>
        <taxon>Burkholderia</taxon>
        <taxon>Burkholderia cepacia complex</taxon>
        <taxon>Burkholderia orbicola</taxon>
    </lineage>
</organism>
<dbReference type="InterPro" id="IPR020449">
    <property type="entry name" value="Tscrpt_reg_AraC-type_HTH"/>
</dbReference>
<dbReference type="InterPro" id="IPR050204">
    <property type="entry name" value="AraC_XylS_family_regulators"/>
</dbReference>
<dbReference type="InterPro" id="IPR018062">
    <property type="entry name" value="HTH_AraC-typ_CS"/>
</dbReference>
<keyword evidence="3" id="KW-0804">Transcription</keyword>
<dbReference type="Gene3D" id="1.10.10.60">
    <property type="entry name" value="Homeodomain-like"/>
    <property type="match status" value="2"/>
</dbReference>
<dbReference type="PANTHER" id="PTHR46796">
    <property type="entry name" value="HTH-TYPE TRANSCRIPTIONAL ACTIVATOR RHAS-RELATED"/>
    <property type="match status" value="1"/>
</dbReference>
<keyword evidence="2" id="KW-0238">DNA-binding</keyword>
<evidence type="ECO:0000256" key="3">
    <source>
        <dbReference type="ARBA" id="ARBA00023163"/>
    </source>
</evidence>
<keyword evidence="1" id="KW-0805">Transcription regulation</keyword>
<dbReference type="SUPFAM" id="SSF46689">
    <property type="entry name" value="Homeodomain-like"/>
    <property type="match status" value="2"/>
</dbReference>